<sequence>MRTMHDLDRKYDIQPLVRADMTLHLNGQSVVAAAGETVLSVLQSVGLRQVSRNDHGQVAGAFCGMGVCQSCLVSIDGRLKRRACQTLVRPGMRIETGVSRFAVLEVL</sequence>
<dbReference type="CDD" id="cd00207">
    <property type="entry name" value="fer2"/>
    <property type="match status" value="1"/>
</dbReference>
<feature type="domain" description="2Fe-2S ferredoxin-type" evidence="2">
    <location>
        <begin position="19"/>
        <end position="100"/>
    </location>
</feature>
<dbReference type="InterPro" id="IPR036010">
    <property type="entry name" value="2Fe-2S_ferredoxin-like_sf"/>
</dbReference>
<dbReference type="Proteomes" id="UP000236232">
    <property type="component" value="Unassembled WGS sequence"/>
</dbReference>
<protein>
    <submittedName>
        <fullName evidence="3">(2Fe-2S)-binding protein</fullName>
    </submittedName>
</protein>
<dbReference type="InterPro" id="IPR042204">
    <property type="entry name" value="2Fe-2S-bd_N"/>
</dbReference>
<keyword evidence="4" id="KW-1185">Reference proteome</keyword>
<evidence type="ECO:0000259" key="2">
    <source>
        <dbReference type="PROSITE" id="PS51085"/>
    </source>
</evidence>
<evidence type="ECO:0000256" key="1">
    <source>
        <dbReference type="ARBA" id="ARBA00023002"/>
    </source>
</evidence>
<accession>A0ABX4Y618</accession>
<name>A0ABX4Y618_9PSED</name>
<gene>
    <name evidence="3" type="ORF">CCU68_11450</name>
</gene>
<dbReference type="InterPro" id="IPR001041">
    <property type="entry name" value="2Fe-2S_ferredoxin-type"/>
</dbReference>
<proteinExistence type="predicted"/>
<comment type="caution">
    <text evidence="3">The sequence shown here is derived from an EMBL/GenBank/DDBJ whole genome shotgun (WGS) entry which is preliminary data.</text>
</comment>
<dbReference type="Gene3D" id="3.10.20.440">
    <property type="entry name" value="2Fe-2S iron-sulphur cluster binding domain, sarcosine oxidase, alpha subunit, N-terminal domain"/>
    <property type="match status" value="1"/>
</dbReference>
<reference evidence="3 4" key="1">
    <citation type="submission" date="2018-01" db="EMBL/GenBank/DDBJ databases">
        <title>Draft Genome Sequence of Pseudomonas gingeri NCPPB 3146 (LMG 5327), a White Line Reaction Producer.</title>
        <authorList>
            <person name="Rokni-Zadeh H."/>
            <person name="Bahrami T."/>
            <person name="Zarvandi S."/>
            <person name="Changi-Ashtiani M."/>
            <person name="De Mot R."/>
        </authorList>
    </citation>
    <scope>NUCLEOTIDE SEQUENCE [LARGE SCALE GENOMIC DNA]</scope>
    <source>
        <strain evidence="4">NCPPB 3146 \ LMG 5327</strain>
    </source>
</reference>
<evidence type="ECO:0000313" key="3">
    <source>
        <dbReference type="EMBL" id="PNQ92436.1"/>
    </source>
</evidence>
<dbReference type="Pfam" id="PF13510">
    <property type="entry name" value="Fer2_4"/>
    <property type="match status" value="1"/>
</dbReference>
<dbReference type="EMBL" id="POWE01000071">
    <property type="protein sequence ID" value="PNQ92436.1"/>
    <property type="molecule type" value="Genomic_DNA"/>
</dbReference>
<keyword evidence="1" id="KW-0560">Oxidoreductase</keyword>
<evidence type="ECO:0000313" key="4">
    <source>
        <dbReference type="Proteomes" id="UP000236232"/>
    </source>
</evidence>
<dbReference type="SUPFAM" id="SSF54292">
    <property type="entry name" value="2Fe-2S ferredoxin-like"/>
    <property type="match status" value="1"/>
</dbReference>
<organism evidence="3 4">
    <name type="scientific">Pseudomonas gingeri NCPPB 3146 = LMG 5327</name>
    <dbReference type="NCBI Taxonomy" id="707248"/>
    <lineage>
        <taxon>Bacteria</taxon>
        <taxon>Pseudomonadati</taxon>
        <taxon>Pseudomonadota</taxon>
        <taxon>Gammaproteobacteria</taxon>
        <taxon>Pseudomonadales</taxon>
        <taxon>Pseudomonadaceae</taxon>
        <taxon>Pseudomonas</taxon>
    </lineage>
</organism>
<dbReference type="PROSITE" id="PS51085">
    <property type="entry name" value="2FE2S_FER_2"/>
    <property type="match status" value="1"/>
</dbReference>